<evidence type="ECO:0000313" key="3">
    <source>
        <dbReference type="EMBL" id="QDU82752.1"/>
    </source>
</evidence>
<feature type="compositionally biased region" description="Acidic residues" evidence="1">
    <location>
        <begin position="241"/>
        <end position="263"/>
    </location>
</feature>
<dbReference type="Pfam" id="PF12728">
    <property type="entry name" value="HTH_17"/>
    <property type="match status" value="1"/>
</dbReference>
<dbReference type="InterPro" id="IPR041657">
    <property type="entry name" value="HTH_17"/>
</dbReference>
<evidence type="ECO:0000259" key="2">
    <source>
        <dbReference type="Pfam" id="PF12728"/>
    </source>
</evidence>
<dbReference type="Proteomes" id="UP000317178">
    <property type="component" value="Chromosome"/>
</dbReference>
<feature type="domain" description="Helix-turn-helix" evidence="2">
    <location>
        <begin position="5"/>
        <end position="55"/>
    </location>
</feature>
<name>A0A518CU48_9PLAN</name>
<feature type="region of interest" description="Disordered" evidence="1">
    <location>
        <begin position="241"/>
        <end position="360"/>
    </location>
</feature>
<reference evidence="3 4" key="1">
    <citation type="submission" date="2019-02" db="EMBL/GenBank/DDBJ databases">
        <title>Deep-cultivation of Planctomycetes and their phenomic and genomic characterization uncovers novel biology.</title>
        <authorList>
            <person name="Wiegand S."/>
            <person name="Jogler M."/>
            <person name="Boedeker C."/>
            <person name="Pinto D."/>
            <person name="Vollmers J."/>
            <person name="Rivas-Marin E."/>
            <person name="Kohn T."/>
            <person name="Peeters S.H."/>
            <person name="Heuer A."/>
            <person name="Rast P."/>
            <person name="Oberbeckmann S."/>
            <person name="Bunk B."/>
            <person name="Jeske O."/>
            <person name="Meyerdierks A."/>
            <person name="Storesund J.E."/>
            <person name="Kallscheuer N."/>
            <person name="Luecker S."/>
            <person name="Lage O.M."/>
            <person name="Pohl T."/>
            <person name="Merkel B.J."/>
            <person name="Hornburger P."/>
            <person name="Mueller R.-W."/>
            <person name="Bruemmer F."/>
            <person name="Labrenz M."/>
            <person name="Spormann A.M."/>
            <person name="Op den Camp H."/>
            <person name="Overmann J."/>
            <person name="Amann R."/>
            <person name="Jetten M.S.M."/>
            <person name="Mascher T."/>
            <person name="Medema M.H."/>
            <person name="Devos D.P."/>
            <person name="Kaster A.-K."/>
            <person name="Ovreas L."/>
            <person name="Rohde M."/>
            <person name="Galperin M.Y."/>
            <person name="Jogler C."/>
        </authorList>
    </citation>
    <scope>NUCLEOTIDE SEQUENCE [LARGE SCALE GENOMIC DNA]</scope>
    <source>
        <strain evidence="3 4">Pla110</strain>
    </source>
</reference>
<feature type="compositionally biased region" description="Basic and acidic residues" evidence="1">
    <location>
        <begin position="43"/>
        <end position="58"/>
    </location>
</feature>
<dbReference type="KEGG" id="plon:Pla110_45140"/>
<gene>
    <name evidence="3" type="ORF">Pla110_45140</name>
</gene>
<dbReference type="AlphaFoldDB" id="A0A518CU48"/>
<sequence length="588" mass="63184">MANRYLSLEETAELLGITPDELKQIRNRNEIRGYADRGSWKFREDEVNEYRRSQRPDSDPDVPLYQPEPPASPVTPEDTASMADSSSDSDVRLVLDENLVGDDSEPEISFDSIGDSDSDVRLVDQNIDKKSDSDVKIVANDTGAELPVPNDSLSGTDSDVKLVSAESDSDVNLIQDDSDSDVKISNDDTQMEIETTGGKQSDSDVKIVETDNDVIQPISIAGTDPDASLAAESDSHVNLEPELDEMGADSDSDVQLSEDEPETGFDFGSDSDVRLVGDKNPQLEGSDSDVALVSDEDLADESGISLAESEDSDIRISGESGISLNDPIDSGISLESDDSGLALEPEDDSTISLLPDDDSGISLEMADDSGISLEDDSGISMEQDELEGTIPMMATQGGKDTDNFDTMADEFALSDDTSDDTEMLFMEDDEDQASTMAGAESADAFEMADSEFEDMESEEFELEGSLDEFNEFEGEDFDFEEDGESVSTLDEFDVFDADDDVFDEEGFETGESAADFGRPMPAGMGGRSEMVAAPAEWDGLSVGLAFGSALVMLLCMFIAIDLVRSMWAPLPATGSPGGLLIDTLGGMF</sequence>
<feature type="region of interest" description="Disordered" evidence="1">
    <location>
        <begin position="43"/>
        <end position="118"/>
    </location>
</feature>
<evidence type="ECO:0000256" key="1">
    <source>
        <dbReference type="SAM" id="MobiDB-lite"/>
    </source>
</evidence>
<keyword evidence="4" id="KW-1185">Reference proteome</keyword>
<feature type="compositionally biased region" description="Acidic residues" evidence="1">
    <location>
        <begin position="344"/>
        <end position="359"/>
    </location>
</feature>
<dbReference type="RefSeq" id="WP_197440384.1">
    <property type="nucleotide sequence ID" value="NZ_CP036281.1"/>
</dbReference>
<feature type="compositionally biased region" description="Acidic residues" evidence="1">
    <location>
        <begin position="99"/>
        <end position="108"/>
    </location>
</feature>
<organism evidence="3 4">
    <name type="scientific">Polystyrenella longa</name>
    <dbReference type="NCBI Taxonomy" id="2528007"/>
    <lineage>
        <taxon>Bacteria</taxon>
        <taxon>Pseudomonadati</taxon>
        <taxon>Planctomycetota</taxon>
        <taxon>Planctomycetia</taxon>
        <taxon>Planctomycetales</taxon>
        <taxon>Planctomycetaceae</taxon>
        <taxon>Polystyrenella</taxon>
    </lineage>
</organism>
<feature type="region of interest" description="Disordered" evidence="1">
    <location>
        <begin position="166"/>
        <end position="205"/>
    </location>
</feature>
<dbReference type="EMBL" id="CP036281">
    <property type="protein sequence ID" value="QDU82752.1"/>
    <property type="molecule type" value="Genomic_DNA"/>
</dbReference>
<protein>
    <submittedName>
        <fullName evidence="3">Helix-turn-helix domain protein</fullName>
    </submittedName>
</protein>
<accession>A0A518CU48</accession>
<proteinExistence type="predicted"/>
<evidence type="ECO:0000313" key="4">
    <source>
        <dbReference type="Proteomes" id="UP000317178"/>
    </source>
</evidence>